<evidence type="ECO:0000256" key="2">
    <source>
        <dbReference type="ARBA" id="ARBA00022741"/>
    </source>
</evidence>
<reference evidence="5 6" key="1">
    <citation type="submission" date="2024-11" db="EMBL/GenBank/DDBJ databases">
        <authorList>
            <person name="Heng Y.C."/>
            <person name="Lim A.C.H."/>
            <person name="Lee J.K.Y."/>
            <person name="Kittelmann S."/>
        </authorList>
    </citation>
    <scope>NUCLEOTIDE SEQUENCE [LARGE SCALE GENOMIC DNA]</scope>
    <source>
        <strain evidence="5 6">WILCCON 0202</strain>
    </source>
</reference>
<evidence type="ECO:0000256" key="1">
    <source>
        <dbReference type="ARBA" id="ARBA00022448"/>
    </source>
</evidence>
<evidence type="ECO:0000313" key="6">
    <source>
        <dbReference type="Proteomes" id="UP001623661"/>
    </source>
</evidence>
<feature type="domain" description="ABC transporter" evidence="4">
    <location>
        <begin position="2"/>
        <end position="255"/>
    </location>
</feature>
<protein>
    <submittedName>
        <fullName evidence="5">ATP-binding cassette domain-containing protein</fullName>
    </submittedName>
</protein>
<dbReference type="GO" id="GO:0005524">
    <property type="term" value="F:ATP binding"/>
    <property type="evidence" value="ECO:0007669"/>
    <property type="project" value="UniProtKB-KW"/>
</dbReference>
<accession>A0ABW8TN45</accession>
<dbReference type="InterPro" id="IPR003593">
    <property type="entry name" value="AAA+_ATPase"/>
</dbReference>
<dbReference type="Gene3D" id="3.40.50.300">
    <property type="entry name" value="P-loop containing nucleotide triphosphate hydrolases"/>
    <property type="match status" value="1"/>
</dbReference>
<dbReference type="PANTHER" id="PTHR42711">
    <property type="entry name" value="ABC TRANSPORTER ATP-BINDING PROTEIN"/>
    <property type="match status" value="1"/>
</dbReference>
<keyword evidence="2" id="KW-0547">Nucleotide-binding</keyword>
<dbReference type="Pfam" id="PF00005">
    <property type="entry name" value="ABC_tran"/>
    <property type="match status" value="1"/>
</dbReference>
<evidence type="ECO:0000256" key="3">
    <source>
        <dbReference type="ARBA" id="ARBA00022840"/>
    </source>
</evidence>
<keyword evidence="3 5" id="KW-0067">ATP-binding</keyword>
<dbReference type="InterPro" id="IPR027417">
    <property type="entry name" value="P-loop_NTPase"/>
</dbReference>
<gene>
    <name evidence="5" type="ORF">ACJDUH_00695</name>
</gene>
<dbReference type="SMART" id="SM00382">
    <property type="entry name" value="AAA"/>
    <property type="match status" value="1"/>
</dbReference>
<comment type="caution">
    <text evidence="5">The sequence shown here is derived from an EMBL/GenBank/DDBJ whole genome shotgun (WGS) entry which is preliminary data.</text>
</comment>
<dbReference type="PROSITE" id="PS50893">
    <property type="entry name" value="ABC_TRANSPORTER_2"/>
    <property type="match status" value="1"/>
</dbReference>
<dbReference type="InterPro" id="IPR003439">
    <property type="entry name" value="ABC_transporter-like_ATP-bd"/>
</dbReference>
<keyword evidence="1" id="KW-0813">Transport</keyword>
<dbReference type="PROSITE" id="PS00211">
    <property type="entry name" value="ABC_TRANSPORTER_1"/>
    <property type="match status" value="1"/>
</dbReference>
<dbReference type="Proteomes" id="UP001623661">
    <property type="component" value="Unassembled WGS sequence"/>
</dbReference>
<name>A0ABW8TN45_9CLOT</name>
<proteinExistence type="predicted"/>
<dbReference type="SUPFAM" id="SSF52540">
    <property type="entry name" value="P-loop containing nucleoside triphosphate hydrolases"/>
    <property type="match status" value="1"/>
</dbReference>
<evidence type="ECO:0000259" key="4">
    <source>
        <dbReference type="PROSITE" id="PS50893"/>
    </source>
</evidence>
<dbReference type="InterPro" id="IPR017871">
    <property type="entry name" value="ABC_transporter-like_CS"/>
</dbReference>
<organism evidence="5 6">
    <name type="scientific">Candidatus Clostridium radicumherbarum</name>
    <dbReference type="NCBI Taxonomy" id="3381662"/>
    <lineage>
        <taxon>Bacteria</taxon>
        <taxon>Bacillati</taxon>
        <taxon>Bacillota</taxon>
        <taxon>Clostridia</taxon>
        <taxon>Eubacteriales</taxon>
        <taxon>Clostridiaceae</taxon>
        <taxon>Clostridium</taxon>
    </lineage>
</organism>
<dbReference type="InterPro" id="IPR050763">
    <property type="entry name" value="ABC_transporter_ATP-binding"/>
</dbReference>
<dbReference type="EMBL" id="JBJHZY010000001">
    <property type="protein sequence ID" value="MFL0266598.1"/>
    <property type="molecule type" value="Genomic_DNA"/>
</dbReference>
<dbReference type="PANTHER" id="PTHR42711:SF1">
    <property type="entry name" value="ABC-TRANSPORT PROTEIN, ATP-BINDING COMPONENT"/>
    <property type="match status" value="1"/>
</dbReference>
<dbReference type="RefSeq" id="WP_406763229.1">
    <property type="nucleotide sequence ID" value="NZ_JBJHZY010000001.1"/>
</dbReference>
<evidence type="ECO:0000313" key="5">
    <source>
        <dbReference type="EMBL" id="MFL0266598.1"/>
    </source>
</evidence>
<sequence>MIHVENLTKEFKLYKKQPGFMGTVKGLFSKEVEIKTAVDNISFHIDEGEIVGYIGANGAGKSTTIKMMTGILVPTSGKCTVNGVVPYKERQKNAKQIGVVFGQRTQLWWDLPLTETFSILKEIYEVNNEDYKKRMTFFNEVLNINEFISSPVRTLSLGQRMRADLAAALINNPKILYLDEPTIGLDVMVKENIRKAIKEINKEYKTTVILTTHDLDDIEELCNRIIIIDKGKAVYDGSIDEIKDKFGYMRTVQTLVKDVKAARQIDIVKEFKLSREDVNTSIVDNSLIVNFNRNKISISDIVGHIMAKVQVMDINIKDTDIEEIVKKIYSHEVKI</sequence>
<keyword evidence="6" id="KW-1185">Reference proteome</keyword>